<reference evidence="1 3" key="1">
    <citation type="journal article" date="2020" name="Stud. Mycol.">
        <title>101 Dothideomycetes genomes: a test case for predicting lifestyles and emergence of pathogens.</title>
        <authorList>
            <person name="Haridas S."/>
            <person name="Albert R."/>
            <person name="Binder M."/>
            <person name="Bloem J."/>
            <person name="Labutti K."/>
            <person name="Salamov A."/>
            <person name="Andreopoulos B."/>
            <person name="Baker S."/>
            <person name="Barry K."/>
            <person name="Bills G."/>
            <person name="Bluhm B."/>
            <person name="Cannon C."/>
            <person name="Castanera R."/>
            <person name="Culley D."/>
            <person name="Daum C."/>
            <person name="Ezra D."/>
            <person name="Gonzalez J."/>
            <person name="Henrissat B."/>
            <person name="Kuo A."/>
            <person name="Liang C."/>
            <person name="Lipzen A."/>
            <person name="Lutzoni F."/>
            <person name="Magnuson J."/>
            <person name="Mondo S."/>
            <person name="Nolan M."/>
            <person name="Ohm R."/>
            <person name="Pangilinan J."/>
            <person name="Park H.-J."/>
            <person name="Ramirez L."/>
            <person name="Alfaro M."/>
            <person name="Sun H."/>
            <person name="Tritt A."/>
            <person name="Yoshinaga Y."/>
            <person name="Zwiers L.-H."/>
            <person name="Turgeon B."/>
            <person name="Goodwin S."/>
            <person name="Spatafora J."/>
            <person name="Crous P."/>
            <person name="Grigoriev I."/>
        </authorList>
    </citation>
    <scope>NUCLEOTIDE SEQUENCE</scope>
    <source>
        <strain evidence="1 3">CBS 304.34</strain>
    </source>
</reference>
<dbReference type="PANTHER" id="PTHR34144:SF8">
    <property type="entry name" value="GLYCOSYLTRANSFERASE FAMILY 69 PROTEIN"/>
    <property type="match status" value="1"/>
</dbReference>
<reference evidence="3" key="3">
    <citation type="submission" date="2025-04" db="UniProtKB">
        <authorList>
            <consortium name="RefSeq"/>
        </authorList>
    </citation>
    <scope>IDENTIFICATION</scope>
    <source>
        <strain evidence="3">CBS 304.34</strain>
    </source>
</reference>
<keyword evidence="2" id="KW-1185">Reference proteome</keyword>
<evidence type="ECO:0008006" key="4">
    <source>
        <dbReference type="Google" id="ProtNLM"/>
    </source>
</evidence>
<dbReference type="GeneID" id="54465142"/>
<organism evidence="1">
    <name type="scientific">Mytilinidion resinicola</name>
    <dbReference type="NCBI Taxonomy" id="574789"/>
    <lineage>
        <taxon>Eukaryota</taxon>
        <taxon>Fungi</taxon>
        <taxon>Dikarya</taxon>
        <taxon>Ascomycota</taxon>
        <taxon>Pezizomycotina</taxon>
        <taxon>Dothideomycetes</taxon>
        <taxon>Pleosporomycetidae</taxon>
        <taxon>Mytilinidiales</taxon>
        <taxon>Mytilinidiaceae</taxon>
        <taxon>Mytilinidion</taxon>
    </lineage>
</organism>
<protein>
    <recommendedName>
        <fullName evidence="4">Glycosyltransferase family 69 protein</fullName>
    </recommendedName>
</protein>
<evidence type="ECO:0000313" key="3">
    <source>
        <dbReference type="RefSeq" id="XP_033580525.1"/>
    </source>
</evidence>
<name>A0A6A6YXK6_9PEZI</name>
<dbReference type="Proteomes" id="UP000504636">
    <property type="component" value="Unplaced"/>
</dbReference>
<dbReference type="InterPro" id="IPR021047">
    <property type="entry name" value="Mannosyltransferase_CMT1"/>
</dbReference>
<evidence type="ECO:0000313" key="2">
    <source>
        <dbReference type="Proteomes" id="UP000504636"/>
    </source>
</evidence>
<reference evidence="3" key="2">
    <citation type="submission" date="2020-04" db="EMBL/GenBank/DDBJ databases">
        <authorList>
            <consortium name="NCBI Genome Project"/>
        </authorList>
    </citation>
    <scope>NUCLEOTIDE SEQUENCE</scope>
    <source>
        <strain evidence="3">CBS 304.34</strain>
    </source>
</reference>
<evidence type="ECO:0000313" key="1">
    <source>
        <dbReference type="EMBL" id="KAF2813561.1"/>
    </source>
</evidence>
<sequence>MRPPVRSSRKFCGFFLCLLYATLAFAVTSFLNGILRPSYVSPPKYHRQLASQIQESLKSSRGNKHGKNVFIAANIVNEDLIRGSRGENLLQLVGIVGPENVFVSIYENDAGDRTRDALMDLRDKLPCNTSIVASDHMNLNSFPTVTIPATGEARTKRLLYLAEVRNRAILPLQSGPSITTWAASHPIFNSAASTRFDRVLFLNDIFKPVDAVQLLFSTNEGKYDAAFAIDFVAGITLYDTFVIQDTEGFTSRNDVLSQTDAVRVRSCWSGMAAFDTTVFQPIPPPTISPASQTSGQYKQDPVSGDTKISSLSLPGLTFHSITEPFFEESECCLLSADLEIRRAAIYNTLFPSSSPQSDARPLSTGVFIKPYIRVAYSSATWAWLPTTRRYERAFQFLQYLISKILMPEYNYRRTHAAGTMVGECIWVPASLGAEERRGLLRRWRGSNWMRGTLEVQRRVADVGGWCRRKRMFVMKGDLSEANQDGWGKNWEEVEPPGRKG</sequence>
<dbReference type="PANTHER" id="PTHR34144">
    <property type="entry name" value="CHROMOSOME 8, WHOLE GENOME SHOTGUN SEQUENCE"/>
    <property type="match status" value="1"/>
</dbReference>
<dbReference type="AlphaFoldDB" id="A0A6A6YXK6"/>
<dbReference type="OrthoDB" id="262547at2759"/>
<dbReference type="RefSeq" id="XP_033580525.1">
    <property type="nucleotide sequence ID" value="XM_033724249.1"/>
</dbReference>
<dbReference type="Pfam" id="PF11735">
    <property type="entry name" value="CAP59_mtransfer"/>
    <property type="match status" value="1"/>
</dbReference>
<gene>
    <name evidence="1 3" type="ORF">BDZ99DRAFT_507466</name>
</gene>
<accession>A0A6A6YXK6</accession>
<proteinExistence type="predicted"/>
<dbReference type="EMBL" id="MU003696">
    <property type="protein sequence ID" value="KAF2813561.1"/>
    <property type="molecule type" value="Genomic_DNA"/>
</dbReference>